<dbReference type="InterPro" id="IPR036291">
    <property type="entry name" value="NAD(P)-bd_dom_sf"/>
</dbReference>
<dbReference type="Proteomes" id="UP000037904">
    <property type="component" value="Unassembled WGS sequence"/>
</dbReference>
<keyword evidence="4" id="KW-1185">Reference proteome</keyword>
<dbReference type="OrthoDB" id="1933717at2759"/>
<dbReference type="SUPFAM" id="SSF51735">
    <property type="entry name" value="NAD(P)-binding Rossmann-fold domains"/>
    <property type="match status" value="1"/>
</dbReference>
<sequence>MTMSKLSPPHRSFTNKVHHNPYPFISPDRSELSAAGKHVLVTGGGSGIGKAISTAFAQAGAASISIIGRRLGHLVAARDEIVKIAADRGHKPKVLIAQADLSDWEETSRAFSLFADQVGNLDIIVANAATLPPMKPVTELNADDIIGGFKINVVGTLHTLRAAKTVASNDPVFINISSMMYCFPHYGPKMSAYSASKAAALTLAEFFAEENPDIHLVNLHPGVVVTDSNRFGGQDSPELAGHFCVWLASPEARFLKNKFISVNWDAEELLQRAKEVLDPLCLRGMQYYT</sequence>
<evidence type="ECO:0000313" key="4">
    <source>
        <dbReference type="Proteomes" id="UP000037904"/>
    </source>
</evidence>
<evidence type="ECO:0000256" key="2">
    <source>
        <dbReference type="ARBA" id="ARBA00023002"/>
    </source>
</evidence>
<name>A0A0M9ELV4_FUSLA</name>
<dbReference type="PRINTS" id="PR00081">
    <property type="entry name" value="GDHRDH"/>
</dbReference>
<dbReference type="Pfam" id="PF00106">
    <property type="entry name" value="adh_short"/>
    <property type="match status" value="1"/>
</dbReference>
<reference evidence="3 4" key="1">
    <citation type="submission" date="2015-04" db="EMBL/GenBank/DDBJ databases">
        <title>The draft genome sequence of Fusarium langsethiae, a T-2/HT-2 mycotoxin producer.</title>
        <authorList>
            <person name="Lysoe E."/>
            <person name="Divon H.H."/>
            <person name="Terzi V."/>
            <person name="Orru L."/>
            <person name="Lamontanara A."/>
            <person name="Kolseth A.-K."/>
            <person name="Frandsen R.J."/>
            <person name="Nielsen K."/>
            <person name="Thrane U."/>
        </authorList>
    </citation>
    <scope>NUCLEOTIDE SEQUENCE [LARGE SCALE GENOMIC DNA]</scope>
    <source>
        <strain evidence="3 4">Fl201059</strain>
    </source>
</reference>
<organism evidence="3 4">
    <name type="scientific">Fusarium langsethiae</name>
    <dbReference type="NCBI Taxonomy" id="179993"/>
    <lineage>
        <taxon>Eukaryota</taxon>
        <taxon>Fungi</taxon>
        <taxon>Dikarya</taxon>
        <taxon>Ascomycota</taxon>
        <taxon>Pezizomycotina</taxon>
        <taxon>Sordariomycetes</taxon>
        <taxon>Hypocreomycetidae</taxon>
        <taxon>Hypocreales</taxon>
        <taxon>Nectriaceae</taxon>
        <taxon>Fusarium</taxon>
    </lineage>
</organism>
<accession>A0A0M9ELV4</accession>
<dbReference type="InterPro" id="IPR002347">
    <property type="entry name" value="SDR_fam"/>
</dbReference>
<protein>
    <submittedName>
        <fullName evidence="3">Short chain dehydrogenase reductase family</fullName>
    </submittedName>
</protein>
<gene>
    <name evidence="3" type="ORF">FLAG1_11908</name>
</gene>
<dbReference type="PANTHER" id="PTHR42901:SF1">
    <property type="entry name" value="ALCOHOL DEHYDROGENASE"/>
    <property type="match status" value="1"/>
</dbReference>
<comment type="caution">
    <text evidence="3">The sequence shown here is derived from an EMBL/GenBank/DDBJ whole genome shotgun (WGS) entry which is preliminary data.</text>
</comment>
<dbReference type="PANTHER" id="PTHR42901">
    <property type="entry name" value="ALCOHOL DEHYDROGENASE"/>
    <property type="match status" value="1"/>
</dbReference>
<evidence type="ECO:0000313" key="3">
    <source>
        <dbReference type="EMBL" id="KPA35392.1"/>
    </source>
</evidence>
<dbReference type="GO" id="GO:0016491">
    <property type="term" value="F:oxidoreductase activity"/>
    <property type="evidence" value="ECO:0007669"/>
    <property type="project" value="UniProtKB-KW"/>
</dbReference>
<dbReference type="CDD" id="cd05233">
    <property type="entry name" value="SDR_c"/>
    <property type="match status" value="1"/>
</dbReference>
<proteinExistence type="inferred from homology"/>
<comment type="similarity">
    <text evidence="1">Belongs to the short-chain dehydrogenases/reductases (SDR) family.</text>
</comment>
<dbReference type="EMBL" id="JXCE01001174">
    <property type="protein sequence ID" value="KPA35392.1"/>
    <property type="molecule type" value="Genomic_DNA"/>
</dbReference>
<dbReference type="AlphaFoldDB" id="A0A0M9ELV4"/>
<keyword evidence="2" id="KW-0560">Oxidoreductase</keyword>
<dbReference type="Gene3D" id="3.40.50.720">
    <property type="entry name" value="NAD(P)-binding Rossmann-like Domain"/>
    <property type="match status" value="1"/>
</dbReference>
<evidence type="ECO:0000256" key="1">
    <source>
        <dbReference type="ARBA" id="ARBA00006484"/>
    </source>
</evidence>